<reference evidence="1" key="2">
    <citation type="submission" date="2021-12" db="EMBL/GenBank/DDBJ databases">
        <title>Resequencing data analysis of finger millet.</title>
        <authorList>
            <person name="Hatakeyama M."/>
            <person name="Aluri S."/>
            <person name="Balachadran M.T."/>
            <person name="Sivarajan S.R."/>
            <person name="Poveda L."/>
            <person name="Shimizu-Inatsugi R."/>
            <person name="Schlapbach R."/>
            <person name="Sreeman S.M."/>
            <person name="Shimizu K.K."/>
        </authorList>
    </citation>
    <scope>NUCLEOTIDE SEQUENCE</scope>
</reference>
<keyword evidence="2" id="KW-1185">Reference proteome</keyword>
<name>A0AAV5DKJ4_ELECO</name>
<proteinExistence type="predicted"/>
<comment type="caution">
    <text evidence="1">The sequence shown here is derived from an EMBL/GenBank/DDBJ whole genome shotgun (WGS) entry which is preliminary data.</text>
</comment>
<evidence type="ECO:0000313" key="2">
    <source>
        <dbReference type="Proteomes" id="UP001054889"/>
    </source>
</evidence>
<accession>A0AAV5DKJ4</accession>
<reference evidence="1" key="1">
    <citation type="journal article" date="2018" name="DNA Res.">
        <title>Multiple hybrid de novo genome assembly of finger millet, an orphan allotetraploid crop.</title>
        <authorList>
            <person name="Hatakeyama M."/>
            <person name="Aluri S."/>
            <person name="Balachadran M.T."/>
            <person name="Sivarajan S.R."/>
            <person name="Patrignani A."/>
            <person name="Gruter S."/>
            <person name="Poveda L."/>
            <person name="Shimizu-Inatsugi R."/>
            <person name="Baeten J."/>
            <person name="Francoijs K.J."/>
            <person name="Nataraja K.N."/>
            <person name="Reddy Y.A.N."/>
            <person name="Phadnis S."/>
            <person name="Ravikumar R.L."/>
            <person name="Schlapbach R."/>
            <person name="Sreeman S.M."/>
            <person name="Shimizu K.K."/>
        </authorList>
    </citation>
    <scope>NUCLEOTIDE SEQUENCE</scope>
</reference>
<dbReference type="EMBL" id="BQKI01000018">
    <property type="protein sequence ID" value="GJN11458.1"/>
    <property type="molecule type" value="Genomic_DNA"/>
</dbReference>
<dbReference type="SUPFAM" id="SSF52047">
    <property type="entry name" value="RNI-like"/>
    <property type="match status" value="1"/>
</dbReference>
<evidence type="ECO:0000313" key="1">
    <source>
        <dbReference type="EMBL" id="GJN11458.1"/>
    </source>
</evidence>
<organism evidence="1 2">
    <name type="scientific">Eleusine coracana subsp. coracana</name>
    <dbReference type="NCBI Taxonomy" id="191504"/>
    <lineage>
        <taxon>Eukaryota</taxon>
        <taxon>Viridiplantae</taxon>
        <taxon>Streptophyta</taxon>
        <taxon>Embryophyta</taxon>
        <taxon>Tracheophyta</taxon>
        <taxon>Spermatophyta</taxon>
        <taxon>Magnoliopsida</taxon>
        <taxon>Liliopsida</taxon>
        <taxon>Poales</taxon>
        <taxon>Poaceae</taxon>
        <taxon>PACMAD clade</taxon>
        <taxon>Chloridoideae</taxon>
        <taxon>Cynodonteae</taxon>
        <taxon>Eleusininae</taxon>
        <taxon>Eleusine</taxon>
    </lineage>
</organism>
<sequence length="357" mass="40235">MVCNGPCSPAVDDERAAVTGSATSPTTCSSEFWFLFPSSRSSAPACYLAVGSTSGRAFRCSSLPTTRHPLSHPSRTSSPGVIRGYATDVDMPDVLISVRGCFQYTLDEAVRIAASAFLVAQRATTTTTRFGFFVSRHAVNLELDETEDEDDECIPPPTLHMPCFPMVTEFALSFRGVELRMPRTGVFEKLTKLYIFGVQFTDGGDGINNAIIRQCPCHQDLELHRVEGIKMLFLLSESLLRLRLYKVMDLERLLVTAKNLREMEVTKCFVMMAIERTWIWLTLPKLEKLHWEDCCPDEIQRWSLPSQIWNLTIVELSRGYLNYCGGGQSHFTRILQAFKRTDILRLEIPIAPVSIIY</sequence>
<gene>
    <name evidence="1" type="primary">ga29653</name>
    <name evidence="1" type="ORF">PR202_ga29653</name>
</gene>
<protein>
    <submittedName>
        <fullName evidence="1">Uncharacterized protein</fullName>
    </submittedName>
</protein>
<dbReference type="AlphaFoldDB" id="A0AAV5DKJ4"/>
<dbReference type="Proteomes" id="UP001054889">
    <property type="component" value="Unassembled WGS sequence"/>
</dbReference>